<organism evidence="10 11">
    <name type="scientific">Paenalcaligenes hominis</name>
    <dbReference type="NCBI Taxonomy" id="643674"/>
    <lineage>
        <taxon>Bacteria</taxon>
        <taxon>Pseudomonadati</taxon>
        <taxon>Pseudomonadota</taxon>
        <taxon>Betaproteobacteria</taxon>
        <taxon>Burkholderiales</taxon>
        <taxon>Alcaligenaceae</taxon>
        <taxon>Paenalcaligenes</taxon>
    </lineage>
</organism>
<evidence type="ECO:0000256" key="8">
    <source>
        <dbReference type="ARBA" id="ARBA00049417"/>
    </source>
</evidence>
<dbReference type="Pfam" id="PF00149">
    <property type="entry name" value="Metallophos"/>
    <property type="match status" value="1"/>
</dbReference>
<dbReference type="SUPFAM" id="SSF56300">
    <property type="entry name" value="Metallo-dependent phosphatases"/>
    <property type="match status" value="1"/>
</dbReference>
<evidence type="ECO:0000256" key="1">
    <source>
        <dbReference type="ARBA" id="ARBA00003413"/>
    </source>
</evidence>
<dbReference type="GO" id="GO:0008803">
    <property type="term" value="F:bis(5'-nucleosyl)-tetraphosphatase (symmetrical) activity"/>
    <property type="evidence" value="ECO:0007669"/>
    <property type="project" value="UniProtKB-EC"/>
</dbReference>
<evidence type="ECO:0000313" key="11">
    <source>
        <dbReference type="Proteomes" id="UP000189369"/>
    </source>
</evidence>
<dbReference type="KEGG" id="phn:PAEH1_06680"/>
<dbReference type="PANTHER" id="PTHR40942">
    <property type="match status" value="1"/>
</dbReference>
<comment type="catalytic activity">
    <reaction evidence="8">
        <text>P(1),P(4)-bis(5'-adenosyl) tetraphosphate + H2O = 2 ADP + 2 H(+)</text>
        <dbReference type="Rhea" id="RHEA:24252"/>
        <dbReference type="ChEBI" id="CHEBI:15377"/>
        <dbReference type="ChEBI" id="CHEBI:15378"/>
        <dbReference type="ChEBI" id="CHEBI:58141"/>
        <dbReference type="ChEBI" id="CHEBI:456216"/>
        <dbReference type="EC" id="3.6.1.41"/>
    </reaction>
</comment>
<comment type="function">
    <text evidence="1">Hydrolyzes diadenosine 5',5'''-P1,P4-tetraphosphate to yield ADP.</text>
</comment>
<dbReference type="PIRSF" id="PIRSF000903">
    <property type="entry name" value="B5n-ttraPtase_sm"/>
    <property type="match status" value="1"/>
</dbReference>
<dbReference type="EC" id="3.6.1.41" evidence="3"/>
<sequence length="274" mass="30436">MSTPDYWVIGDVQGCIRSLQHLLAQPELQQPDAHYIFVGDLVNRGPGSLEVLTLVHDLGDRAQVVLGNHDIHLLAVAAGVRKQSTHDTLTPILESPSGPALIDWLRHQPLALHQVGHTIVHAGVHPTWTLNQALALAKRIEQRLQAPDWQQHIQTLFGNEPNQWRTDLSDTDTERLVVNILTRLRFFDAHGGLSKYSGAPNTTDLTPWFAMPARCIETPVVFGHWSTLGLYMQADVVGLDTGCLWGGQLTAMRLRDRKLVQVENRDGALSPFST</sequence>
<feature type="domain" description="Calcineurin-like phosphoesterase" evidence="9">
    <location>
        <begin position="7"/>
        <end position="158"/>
    </location>
</feature>
<evidence type="ECO:0000256" key="6">
    <source>
        <dbReference type="ARBA" id="ARBA00032248"/>
    </source>
</evidence>
<evidence type="ECO:0000256" key="2">
    <source>
        <dbReference type="ARBA" id="ARBA00005419"/>
    </source>
</evidence>
<dbReference type="OrthoDB" id="9807890at2"/>
<dbReference type="STRING" id="643674.PAEH1_06680"/>
<dbReference type="InterPro" id="IPR004617">
    <property type="entry name" value="ApaH"/>
</dbReference>
<reference evidence="10 11" key="1">
    <citation type="submission" date="2017-01" db="EMBL/GenBank/DDBJ databases">
        <title>Complete Genome Sequence of Paenalcaligenes hominis, Isolated from a paraplegic Patient with neurogenic bladder.</title>
        <authorList>
            <person name="Mukhopadhyay R."/>
            <person name="Joaquin J."/>
            <person name="Hogue R."/>
            <person name="Kilaru A."/>
            <person name="Jospin G."/>
            <person name="Mars K."/>
            <person name="Eisen J.A."/>
            <person name="Chaturvedi V."/>
        </authorList>
    </citation>
    <scope>NUCLEOTIDE SEQUENCE [LARGE SCALE GENOMIC DNA]</scope>
    <source>
        <strain evidence="10 11">15S00501</strain>
    </source>
</reference>
<dbReference type="InterPro" id="IPR004843">
    <property type="entry name" value="Calcineurin-like_PHP"/>
</dbReference>
<proteinExistence type="inferred from homology"/>
<comment type="similarity">
    <text evidence="2">Belongs to the Ap4A hydrolase family.</text>
</comment>
<evidence type="ECO:0000313" key="10">
    <source>
        <dbReference type="EMBL" id="AQS51318.1"/>
    </source>
</evidence>
<evidence type="ECO:0000256" key="7">
    <source>
        <dbReference type="ARBA" id="ARBA00033210"/>
    </source>
</evidence>
<evidence type="ECO:0000256" key="5">
    <source>
        <dbReference type="ARBA" id="ARBA00031248"/>
    </source>
</evidence>
<dbReference type="InterPro" id="IPR029052">
    <property type="entry name" value="Metallo-depent_PP-like"/>
</dbReference>
<evidence type="ECO:0000259" key="9">
    <source>
        <dbReference type="Pfam" id="PF00149"/>
    </source>
</evidence>
<gene>
    <name evidence="10" type="ORF">PAEH1_06680</name>
</gene>
<dbReference type="PANTHER" id="PTHR40942:SF4">
    <property type="entry name" value="CYTOCHROME C5"/>
    <property type="match status" value="1"/>
</dbReference>
<dbReference type="AlphaFoldDB" id="A0A1U9JZX2"/>
<dbReference type="Proteomes" id="UP000189369">
    <property type="component" value="Chromosome"/>
</dbReference>
<dbReference type="Gene3D" id="3.60.21.10">
    <property type="match status" value="1"/>
</dbReference>
<dbReference type="EMBL" id="CP019697">
    <property type="protein sequence ID" value="AQS51318.1"/>
    <property type="molecule type" value="Genomic_DNA"/>
</dbReference>
<evidence type="ECO:0000256" key="4">
    <source>
        <dbReference type="ARBA" id="ARBA00022801"/>
    </source>
</evidence>
<dbReference type="NCBIfam" id="NF001204">
    <property type="entry name" value="PRK00166.1"/>
    <property type="match status" value="1"/>
</dbReference>
<evidence type="ECO:0000256" key="3">
    <source>
        <dbReference type="ARBA" id="ARBA00012506"/>
    </source>
</evidence>
<keyword evidence="4" id="KW-0378">Hydrolase</keyword>
<accession>A0A1U9JZX2</accession>
<name>A0A1U9JZX2_9BURK</name>
<protein>
    <recommendedName>
        <fullName evidence="3">bis(5'-nucleosyl)-tetraphosphatase (symmetrical)</fullName>
        <ecNumber evidence="3">3.6.1.41</ecNumber>
    </recommendedName>
    <alternativeName>
        <fullName evidence="6">Ap4A hydrolase</fullName>
    </alternativeName>
    <alternativeName>
        <fullName evidence="5">Diadenosine 5',5'''-P1,P4-tetraphosphate pyrophosphohydrolase</fullName>
    </alternativeName>
    <alternativeName>
        <fullName evidence="7">Diadenosine tetraphosphatase</fullName>
    </alternativeName>
</protein>